<dbReference type="RefSeq" id="WP_200466232.1">
    <property type="nucleotide sequence ID" value="NZ_JAENRR010000049.1"/>
</dbReference>
<dbReference type="InterPro" id="IPR026444">
    <property type="entry name" value="Secre_tail"/>
</dbReference>
<dbReference type="NCBIfam" id="NF033679">
    <property type="entry name" value="DNRLRE_dom"/>
    <property type="match status" value="1"/>
</dbReference>
<keyword evidence="9" id="KW-1185">Reference proteome</keyword>
<dbReference type="PANTHER" id="PTHR22901:SF0">
    <property type="entry name" value="SIALATE O-ACETYLESTERASE"/>
    <property type="match status" value="1"/>
</dbReference>
<feature type="domain" description="Carbohydrate-binding module family 96" evidence="7">
    <location>
        <begin position="861"/>
        <end position="1012"/>
    </location>
</feature>
<evidence type="ECO:0000256" key="2">
    <source>
        <dbReference type="ARBA" id="ARBA00022525"/>
    </source>
</evidence>
<evidence type="ECO:0000259" key="6">
    <source>
        <dbReference type="Pfam" id="PF18962"/>
    </source>
</evidence>
<protein>
    <submittedName>
        <fullName evidence="8">DNRLRE domain-containing protein</fullName>
    </submittedName>
</protein>
<dbReference type="Proteomes" id="UP000605676">
    <property type="component" value="Unassembled WGS sequence"/>
</dbReference>
<dbReference type="InterPro" id="IPR036514">
    <property type="entry name" value="SGNH_hydro_sf"/>
</dbReference>
<dbReference type="PANTHER" id="PTHR22901">
    <property type="entry name" value="SIALATE O-ACETYLESTERASE"/>
    <property type="match status" value="1"/>
</dbReference>
<dbReference type="InterPro" id="IPR029058">
    <property type="entry name" value="AB_hydrolase_fold"/>
</dbReference>
<keyword evidence="3" id="KW-0732">Signal</keyword>
<proteinExistence type="predicted"/>
<dbReference type="SUPFAM" id="SSF52266">
    <property type="entry name" value="SGNH hydrolase"/>
    <property type="match status" value="1"/>
</dbReference>
<name>A0ABS1HN34_9BACT</name>
<evidence type="ECO:0000256" key="4">
    <source>
        <dbReference type="ARBA" id="ARBA00022801"/>
    </source>
</evidence>
<gene>
    <name evidence="8" type="ORF">JIV24_16810</name>
</gene>
<dbReference type="InterPro" id="IPR005181">
    <property type="entry name" value="SASA"/>
</dbReference>
<evidence type="ECO:0000313" key="8">
    <source>
        <dbReference type="EMBL" id="MBK3519011.1"/>
    </source>
</evidence>
<dbReference type="Pfam" id="PF18962">
    <property type="entry name" value="Por_Secre_tail"/>
    <property type="match status" value="1"/>
</dbReference>
<sequence length="1102" mass="122268">MKRMLHVAMLVFVCFVVQIISGKQHAVAIENNNISGGLLVSNVFSSNMVLQQNDEVKIWGTSLANQEVIIEPTWTSQLSTTADVNGNWFISFNTPAASFDAQSIRIFTNDDEVILSDVLIGEVWLCAGQSNMAFRMLYEDNGDAEIANAGNTPLRLFNVPSATASEPQNNIANVTWEQCSSTSLENFSAVAYYFGKGLINNLTNTPVGLINASFGSSSIEAFMSKEALLSKTYLADHYNTYETTVESKVPTAVFNAMIHPLLDYSLKGVAWYQGESNCVRASHYYEALETMIQSWRNEFNNANLPFYLVQIPPYDYTTSQQESGNPYSASTVREAQRMASKNIANTGLIVTMDQGDVNDLHPTNKKEVGARLANTVLNQTYNYSEKNYSGPDYKTYAIEGNTIRLTFNFVENGIADNYAELNWFTIAGSDKKFYQGNAFVDGNDIVVSSPYVDEPMAVRFAWHNTAVPNFFNTEGLPASPFKTDDWTDFTYTTNITSWSSMPDIRNEAFDLIMPELTQEAPAAGKRVKQTLAAYEGTNVYHTLYLPTNWEAGKQYPVIVEYAGNGPYYNKYGDVCTGKPDDTYMGYGISGGEDFIWISMPFVSENGQENQLYWWGDIEASVQYTINTVNHICDNYGGNSSLVFVAGFSRGAIACNYIGLHNDEIASLWSGFIANSHYDGVLTHWSYPNADAASALTRLQRLDGKPQLIIQEGAGPTATKTYLSNTGVEGDFSYLSIPYRNHDLRWVLQNIPQRATLRKWVNDIIECEALISGPSVVQQGETVDVFIELKGTAPWQLSYTVNDNVVNLNDISTSPYTFQEVIDENTVIAITHVADAIGRGTAGDQLGIYLFEDEIGVVCDGMVRQTQADGYYTSALIEQKNASSWGRKGLFSFDISGFNEELAGASFQVFLNKSSSSIFNNQVMVYGVHEDDFTCGVTVWDDLQTMSLIETGALINVDESFLGTYLSFDVSDYLNQCINEEQVNMILCLDGSSASHVLYYNAMESTGNKPKLLFANQPDNLPTDIKFSTTDEPGLKVYPNPSNGTFYIENPLDKKDGYAIYDSSGRLPRQSNIEAFQTEKVSSLKPGFYVIALGGMFKKVIVR</sequence>
<evidence type="ECO:0000259" key="5">
    <source>
        <dbReference type="Pfam" id="PF03629"/>
    </source>
</evidence>
<dbReference type="Pfam" id="PF24517">
    <property type="entry name" value="CBM96"/>
    <property type="match status" value="1"/>
</dbReference>
<keyword evidence="2" id="KW-0964">Secreted</keyword>
<dbReference type="Gene3D" id="3.40.50.1820">
    <property type="entry name" value="alpha/beta hydrolase"/>
    <property type="match status" value="1"/>
</dbReference>
<evidence type="ECO:0000259" key="7">
    <source>
        <dbReference type="Pfam" id="PF24517"/>
    </source>
</evidence>
<dbReference type="NCBIfam" id="TIGR04183">
    <property type="entry name" value="Por_Secre_tail"/>
    <property type="match status" value="1"/>
</dbReference>
<dbReference type="EMBL" id="JAENRR010000049">
    <property type="protein sequence ID" value="MBK3519011.1"/>
    <property type="molecule type" value="Genomic_DNA"/>
</dbReference>
<dbReference type="InterPro" id="IPR055372">
    <property type="entry name" value="CBM96"/>
</dbReference>
<organism evidence="8 9">
    <name type="scientific">Carboxylicivirga marina</name>
    <dbReference type="NCBI Taxonomy" id="2800988"/>
    <lineage>
        <taxon>Bacteria</taxon>
        <taxon>Pseudomonadati</taxon>
        <taxon>Bacteroidota</taxon>
        <taxon>Bacteroidia</taxon>
        <taxon>Marinilabiliales</taxon>
        <taxon>Marinilabiliaceae</taxon>
        <taxon>Carboxylicivirga</taxon>
    </lineage>
</organism>
<accession>A0ABS1HN34</accession>
<feature type="domain" description="Sialate O-acetylesterase" evidence="5">
    <location>
        <begin position="122"/>
        <end position="377"/>
    </location>
</feature>
<dbReference type="SUPFAM" id="SSF53474">
    <property type="entry name" value="alpha/beta-Hydrolases"/>
    <property type="match status" value="1"/>
</dbReference>
<evidence type="ECO:0000256" key="1">
    <source>
        <dbReference type="ARBA" id="ARBA00004613"/>
    </source>
</evidence>
<dbReference type="Pfam" id="PF03629">
    <property type="entry name" value="SASA"/>
    <property type="match status" value="1"/>
</dbReference>
<comment type="subcellular location">
    <subcellularLocation>
        <location evidence="1">Secreted</location>
    </subcellularLocation>
</comment>
<feature type="domain" description="Secretion system C-terminal sorting" evidence="6">
    <location>
        <begin position="1036"/>
        <end position="1094"/>
    </location>
</feature>
<evidence type="ECO:0000313" key="9">
    <source>
        <dbReference type="Proteomes" id="UP000605676"/>
    </source>
</evidence>
<comment type="caution">
    <text evidence="8">The sequence shown here is derived from an EMBL/GenBank/DDBJ whole genome shotgun (WGS) entry which is preliminary data.</text>
</comment>
<dbReference type="InterPro" id="IPR039329">
    <property type="entry name" value="SIAE"/>
</dbReference>
<reference evidence="8 9" key="1">
    <citation type="submission" date="2021-01" db="EMBL/GenBank/DDBJ databases">
        <title>Carboxyliciviraga sp.nov., isolated from coastal sediments.</title>
        <authorList>
            <person name="Lu D."/>
            <person name="Zhang T."/>
        </authorList>
    </citation>
    <scope>NUCLEOTIDE SEQUENCE [LARGE SCALE GENOMIC DNA]</scope>
    <source>
        <strain evidence="8 9">N1Y132</strain>
    </source>
</reference>
<keyword evidence="4" id="KW-0378">Hydrolase</keyword>
<evidence type="ECO:0000256" key="3">
    <source>
        <dbReference type="ARBA" id="ARBA00022729"/>
    </source>
</evidence>
<dbReference type="Gene3D" id="3.40.50.1110">
    <property type="entry name" value="SGNH hydrolase"/>
    <property type="match status" value="1"/>
</dbReference>